<dbReference type="AlphaFoldDB" id="A0AAJ0DCJ3"/>
<accession>A0AAJ0DCJ3</accession>
<reference evidence="2" key="1">
    <citation type="submission" date="2023-04" db="EMBL/GenBank/DDBJ databases">
        <title>Black Yeasts Isolated from many extreme environments.</title>
        <authorList>
            <person name="Coleine C."/>
            <person name="Stajich J.E."/>
            <person name="Selbmann L."/>
        </authorList>
    </citation>
    <scope>NUCLEOTIDE SEQUENCE</scope>
    <source>
        <strain evidence="2">CCFEE 5312</strain>
    </source>
</reference>
<proteinExistence type="predicted"/>
<evidence type="ECO:0000256" key="1">
    <source>
        <dbReference type="SAM" id="MobiDB-lite"/>
    </source>
</evidence>
<comment type="caution">
    <text evidence="2">The sequence shown here is derived from an EMBL/GenBank/DDBJ whole genome shotgun (WGS) entry which is preliminary data.</text>
</comment>
<feature type="compositionally biased region" description="Pro residues" evidence="1">
    <location>
        <begin position="27"/>
        <end position="36"/>
    </location>
</feature>
<dbReference type="SUPFAM" id="SSF54236">
    <property type="entry name" value="Ubiquitin-like"/>
    <property type="match status" value="1"/>
</dbReference>
<gene>
    <name evidence="2" type="ORF">LTR09_011357</name>
</gene>
<organism evidence="2 3">
    <name type="scientific">Extremus antarcticus</name>
    <dbReference type="NCBI Taxonomy" id="702011"/>
    <lineage>
        <taxon>Eukaryota</taxon>
        <taxon>Fungi</taxon>
        <taxon>Dikarya</taxon>
        <taxon>Ascomycota</taxon>
        <taxon>Pezizomycotina</taxon>
        <taxon>Dothideomycetes</taxon>
        <taxon>Dothideomycetidae</taxon>
        <taxon>Mycosphaerellales</taxon>
        <taxon>Extremaceae</taxon>
        <taxon>Extremus</taxon>
    </lineage>
</organism>
<dbReference type="InterPro" id="IPR029071">
    <property type="entry name" value="Ubiquitin-like_domsf"/>
</dbReference>
<sequence>MSNDQAKIIALAKILTGETSSTVQPSRPAPANPPSPLTRFQQNSLDIPPIPTGEASNTEDEPTLEPRKDTFIAAVDSVTIEIPDMQSSKRLKVHVGKACKLEKITEWAAVHFGYPKNSRRMVNEWGWVAGDLYPSDYGMKDEDVLELQRWRNR</sequence>
<evidence type="ECO:0008006" key="4">
    <source>
        <dbReference type="Google" id="ProtNLM"/>
    </source>
</evidence>
<dbReference type="Gene3D" id="3.10.20.90">
    <property type="entry name" value="Phosphatidylinositol 3-kinase Catalytic Subunit, Chain A, domain 1"/>
    <property type="match status" value="1"/>
</dbReference>
<evidence type="ECO:0000313" key="3">
    <source>
        <dbReference type="Proteomes" id="UP001271007"/>
    </source>
</evidence>
<feature type="region of interest" description="Disordered" evidence="1">
    <location>
        <begin position="18"/>
        <end position="66"/>
    </location>
</feature>
<name>A0AAJ0DCJ3_9PEZI</name>
<keyword evidence="3" id="KW-1185">Reference proteome</keyword>
<dbReference type="EMBL" id="JAWDJX010000065">
    <property type="protein sequence ID" value="KAK3047257.1"/>
    <property type="molecule type" value="Genomic_DNA"/>
</dbReference>
<protein>
    <recommendedName>
        <fullName evidence="4">Ubiquitin-like domain-containing protein</fullName>
    </recommendedName>
</protein>
<dbReference type="Proteomes" id="UP001271007">
    <property type="component" value="Unassembled WGS sequence"/>
</dbReference>
<evidence type="ECO:0000313" key="2">
    <source>
        <dbReference type="EMBL" id="KAK3047257.1"/>
    </source>
</evidence>